<evidence type="ECO:0000313" key="3">
    <source>
        <dbReference type="Proteomes" id="UP000053815"/>
    </source>
</evidence>
<evidence type="ECO:0008006" key="4">
    <source>
        <dbReference type="Google" id="ProtNLM"/>
    </source>
</evidence>
<evidence type="ECO:0000313" key="2">
    <source>
        <dbReference type="EMBL" id="GAN08946.1"/>
    </source>
</evidence>
<sequence>MRVYWCIILLSVVSLAHTSEIKEDSEKNIEDEVGLRCSRIASKNIDCCCIQGKEKLSEHCSEFVESCVQLCQDETIEAFSTSCSAREATCHCNEKDVSAEIYENLLLKVGQQPAQVGKKKELQVETDDNMLSPVQFKALASPDDEQQDDLMDEEALESYQQMEFIYPRHEVMKNPVFQQGFCSNFLMRCKQDCPAAFSS</sequence>
<organism evidence="2">
    <name type="scientific">Mucor ambiguus</name>
    <dbReference type="NCBI Taxonomy" id="91626"/>
    <lineage>
        <taxon>Eukaryota</taxon>
        <taxon>Fungi</taxon>
        <taxon>Fungi incertae sedis</taxon>
        <taxon>Mucoromycota</taxon>
        <taxon>Mucoromycotina</taxon>
        <taxon>Mucoromycetes</taxon>
        <taxon>Mucorales</taxon>
        <taxon>Mucorineae</taxon>
        <taxon>Mucoraceae</taxon>
        <taxon>Mucor</taxon>
    </lineage>
</organism>
<proteinExistence type="predicted"/>
<accession>A0A0C9ME28</accession>
<evidence type="ECO:0000256" key="1">
    <source>
        <dbReference type="SAM" id="SignalP"/>
    </source>
</evidence>
<dbReference type="Proteomes" id="UP000053815">
    <property type="component" value="Unassembled WGS sequence"/>
</dbReference>
<dbReference type="AlphaFoldDB" id="A0A0C9ME28"/>
<gene>
    <name evidence="2" type="ORF">MAM1_0233d08466</name>
</gene>
<reference evidence="2" key="1">
    <citation type="submission" date="2014-09" db="EMBL/GenBank/DDBJ databases">
        <title>Draft genome sequence of an oleaginous Mucoromycotina fungus Mucor ambiguus NBRC6742.</title>
        <authorList>
            <person name="Takeda I."/>
            <person name="Yamane N."/>
            <person name="Morita T."/>
            <person name="Tamano K."/>
            <person name="Machida M."/>
            <person name="Baker S."/>
            <person name="Koike H."/>
        </authorList>
    </citation>
    <scope>NUCLEOTIDE SEQUENCE</scope>
    <source>
        <strain evidence="2">NBRC 6742</strain>
    </source>
</reference>
<dbReference type="EMBL" id="DF836522">
    <property type="protein sequence ID" value="GAN08946.1"/>
    <property type="molecule type" value="Genomic_DNA"/>
</dbReference>
<keyword evidence="3" id="KW-1185">Reference proteome</keyword>
<keyword evidence="1" id="KW-0732">Signal</keyword>
<feature type="chain" id="PRO_5002199475" description="Extracellular membrane protein CFEM domain-containing protein" evidence="1">
    <location>
        <begin position="19"/>
        <end position="199"/>
    </location>
</feature>
<feature type="signal peptide" evidence="1">
    <location>
        <begin position="1"/>
        <end position="18"/>
    </location>
</feature>
<protein>
    <recommendedName>
        <fullName evidence="4">Extracellular membrane protein CFEM domain-containing protein</fullName>
    </recommendedName>
</protein>
<dbReference type="OrthoDB" id="2268663at2759"/>
<name>A0A0C9ME28_9FUNG</name>